<accession>A0ABV6T6K5</accession>
<reference evidence="1 2" key="1">
    <citation type="submission" date="2024-09" db="EMBL/GenBank/DDBJ databases">
        <authorList>
            <person name="Sun Q."/>
            <person name="Mori K."/>
        </authorList>
    </citation>
    <scope>NUCLEOTIDE SEQUENCE [LARGE SCALE GENOMIC DNA]</scope>
    <source>
        <strain evidence="1 2">KCTC 42086</strain>
    </source>
</reference>
<dbReference type="Pfam" id="PF13704">
    <property type="entry name" value="Glyco_tranf_2_4"/>
    <property type="match status" value="1"/>
</dbReference>
<dbReference type="EC" id="2.4.-.-" evidence="1"/>
<evidence type="ECO:0000313" key="2">
    <source>
        <dbReference type="Proteomes" id="UP001589920"/>
    </source>
</evidence>
<protein>
    <submittedName>
        <fullName evidence="1">Glycosyltransferase family 2 protein</fullName>
        <ecNumber evidence="1">2.4.-.-</ecNumber>
    </submittedName>
</protein>
<name>A0ABV6T6K5_9RHOB</name>
<organism evidence="1 2">
    <name type="scientific">Paracoccus panacisoli</name>
    <dbReference type="NCBI Taxonomy" id="1510163"/>
    <lineage>
        <taxon>Bacteria</taxon>
        <taxon>Pseudomonadati</taxon>
        <taxon>Pseudomonadota</taxon>
        <taxon>Alphaproteobacteria</taxon>
        <taxon>Rhodobacterales</taxon>
        <taxon>Paracoccaceae</taxon>
        <taxon>Paracoccus</taxon>
    </lineage>
</organism>
<keyword evidence="1" id="KW-0808">Transferase</keyword>
<evidence type="ECO:0000313" key="1">
    <source>
        <dbReference type="EMBL" id="MFC0811668.1"/>
    </source>
</evidence>
<proteinExistence type="predicted"/>
<keyword evidence="2" id="KW-1185">Reference proteome</keyword>
<gene>
    <name evidence="1" type="ORF">ACFHYO_06005</name>
</gene>
<dbReference type="GO" id="GO:0016757">
    <property type="term" value="F:glycosyltransferase activity"/>
    <property type="evidence" value="ECO:0007669"/>
    <property type="project" value="UniProtKB-KW"/>
</dbReference>
<sequence>MGAAPSALPTADPGRRRPGAALRLDLRRRRILWAAFRSRRDLTHVSGPVPPPRGGVLAVAVVRNEMGRLPHWLDHHRRLGMRHFLIVDNASDDGGAAWLAAQPDVTLWTTAASYRASRFGRDWTNWLLSRHGAGRWCLTLDADELFGFPHDDRATLDDLSAELDRRRVAALGALMVELFPQGPLDPGGLGSEAALARLAWFDAGPYRCRVQAPLGNRWVQGGVRDRVFFADRPHRAPTLNKLPLVRWRRGYAYVNSTHSMLPARLNACWDGPGDPRLSGALLHTKFLPEIVAKSAIERTRRQHFHDPDAFDDYYAALSANPDLWHPGAARLAGWQSLVAAGLMGTGDWCPPW</sequence>
<comment type="caution">
    <text evidence="1">The sequence shown here is derived from an EMBL/GenBank/DDBJ whole genome shotgun (WGS) entry which is preliminary data.</text>
</comment>
<dbReference type="InterPro" id="IPR029044">
    <property type="entry name" value="Nucleotide-diphossugar_trans"/>
</dbReference>
<dbReference type="RefSeq" id="WP_394319047.1">
    <property type="nucleotide sequence ID" value="NZ_JBHMQU010000023.1"/>
</dbReference>
<dbReference type="EMBL" id="JBHMQU010000023">
    <property type="protein sequence ID" value="MFC0811668.1"/>
    <property type="molecule type" value="Genomic_DNA"/>
</dbReference>
<dbReference type="Proteomes" id="UP001589920">
    <property type="component" value="Unassembled WGS sequence"/>
</dbReference>
<dbReference type="SUPFAM" id="SSF53448">
    <property type="entry name" value="Nucleotide-diphospho-sugar transferases"/>
    <property type="match status" value="1"/>
</dbReference>
<keyword evidence="1" id="KW-0328">Glycosyltransferase</keyword>